<dbReference type="AlphaFoldDB" id="F9Y7X7"/>
<feature type="transmembrane region" description="Helical" evidence="7">
    <location>
        <begin position="12"/>
        <end position="33"/>
    </location>
</feature>
<dbReference type="InterPro" id="IPR000515">
    <property type="entry name" value="MetI-like"/>
</dbReference>
<feature type="domain" description="ABC transmembrane type-1" evidence="8">
    <location>
        <begin position="100"/>
        <end position="315"/>
    </location>
</feature>
<gene>
    <name evidence="9" type="ordered locus">KVU_1264</name>
</gene>
<feature type="transmembrane region" description="Helical" evidence="7">
    <location>
        <begin position="70"/>
        <end position="93"/>
    </location>
</feature>
<organism evidence="9 10">
    <name type="scientific">Ketogulonicigenium vulgare (strain WSH-001)</name>
    <dbReference type="NCBI Taxonomy" id="759362"/>
    <lineage>
        <taxon>Bacteria</taxon>
        <taxon>Pseudomonadati</taxon>
        <taxon>Pseudomonadota</taxon>
        <taxon>Alphaproteobacteria</taxon>
        <taxon>Rhodobacterales</taxon>
        <taxon>Roseobacteraceae</taxon>
        <taxon>Ketogulonicigenium</taxon>
    </lineage>
</organism>
<dbReference type="GO" id="GO:0005886">
    <property type="term" value="C:plasma membrane"/>
    <property type="evidence" value="ECO:0007669"/>
    <property type="project" value="UniProtKB-SubCell"/>
</dbReference>
<name>F9Y7X7_KETVW</name>
<evidence type="ECO:0000313" key="9">
    <source>
        <dbReference type="EMBL" id="AEM41103.1"/>
    </source>
</evidence>
<feature type="transmembrane region" description="Helical" evidence="7">
    <location>
        <begin position="292"/>
        <end position="314"/>
    </location>
</feature>
<evidence type="ECO:0000259" key="8">
    <source>
        <dbReference type="PROSITE" id="PS50928"/>
    </source>
</evidence>
<accession>F9Y7X7</accession>
<comment type="similarity">
    <text evidence="7">Belongs to the binding-protein-dependent transport system permease family.</text>
</comment>
<dbReference type="SUPFAM" id="SSF161098">
    <property type="entry name" value="MetI-like"/>
    <property type="match status" value="1"/>
</dbReference>
<evidence type="ECO:0000256" key="4">
    <source>
        <dbReference type="ARBA" id="ARBA00022692"/>
    </source>
</evidence>
<evidence type="ECO:0000256" key="7">
    <source>
        <dbReference type="RuleBase" id="RU363032"/>
    </source>
</evidence>
<evidence type="ECO:0000256" key="6">
    <source>
        <dbReference type="ARBA" id="ARBA00023136"/>
    </source>
</evidence>
<dbReference type="Proteomes" id="UP000000692">
    <property type="component" value="Chromosome"/>
</dbReference>
<proteinExistence type="inferred from homology"/>
<dbReference type="PROSITE" id="PS50928">
    <property type="entry name" value="ABC_TM1"/>
    <property type="match status" value="1"/>
</dbReference>
<comment type="subcellular location">
    <subcellularLocation>
        <location evidence="1 7">Cell membrane</location>
        <topology evidence="1 7">Multi-pass membrane protein</topology>
    </subcellularLocation>
</comment>
<keyword evidence="3" id="KW-1003">Cell membrane</keyword>
<reference evidence="9 10" key="1">
    <citation type="journal article" date="2011" name="J. Bacteriol.">
        <title>Complete genome sequence of the industrial strain Ketogulonicigenium vulgare WSH-001.</title>
        <authorList>
            <person name="Liu L."/>
            <person name="Li Y."/>
            <person name="Zhang J."/>
            <person name="Zhou Z."/>
            <person name="Liu J."/>
            <person name="Li X."/>
            <person name="Zhou J."/>
            <person name="Du G."/>
            <person name="Wang L."/>
            <person name="Chen J."/>
        </authorList>
    </citation>
    <scope>NUCLEOTIDE SEQUENCE [LARGE SCALE GENOMIC DNA]</scope>
    <source>
        <strain evidence="9 10">WSH-001</strain>
    </source>
</reference>
<feature type="transmembrane region" description="Helical" evidence="7">
    <location>
        <begin position="192"/>
        <end position="210"/>
    </location>
</feature>
<keyword evidence="4 7" id="KW-0812">Transmembrane</keyword>
<dbReference type="GO" id="GO:0055085">
    <property type="term" value="P:transmembrane transport"/>
    <property type="evidence" value="ECO:0007669"/>
    <property type="project" value="InterPro"/>
</dbReference>
<dbReference type="PANTHER" id="PTHR43163:SF9">
    <property type="entry name" value="ABC TRANSPORTER PERMEASE PROTEIN"/>
    <property type="match status" value="1"/>
</dbReference>
<evidence type="ECO:0000256" key="3">
    <source>
        <dbReference type="ARBA" id="ARBA00022475"/>
    </source>
</evidence>
<keyword evidence="2 7" id="KW-0813">Transport</keyword>
<dbReference type="CDD" id="cd06261">
    <property type="entry name" value="TM_PBP2"/>
    <property type="match status" value="1"/>
</dbReference>
<evidence type="ECO:0000256" key="1">
    <source>
        <dbReference type="ARBA" id="ARBA00004651"/>
    </source>
</evidence>
<keyword evidence="10" id="KW-1185">Reference proteome</keyword>
<dbReference type="Pfam" id="PF19300">
    <property type="entry name" value="BPD_transp_1_N"/>
    <property type="match status" value="1"/>
</dbReference>
<feature type="transmembrane region" description="Helical" evidence="7">
    <location>
        <begin position="167"/>
        <end position="186"/>
    </location>
</feature>
<dbReference type="Pfam" id="PF00528">
    <property type="entry name" value="BPD_transp_1"/>
    <property type="match status" value="1"/>
</dbReference>
<dbReference type="OrthoDB" id="9807402at2"/>
<keyword evidence="5 7" id="KW-1133">Transmembrane helix</keyword>
<keyword evidence="6 7" id="KW-0472">Membrane</keyword>
<dbReference type="eggNOG" id="COG0601">
    <property type="taxonomic scope" value="Bacteria"/>
</dbReference>
<dbReference type="PANTHER" id="PTHR43163">
    <property type="entry name" value="DIPEPTIDE TRANSPORT SYSTEM PERMEASE PROTEIN DPPB-RELATED"/>
    <property type="match status" value="1"/>
</dbReference>
<sequence>MNGFTRTVMRTVLQAIPTILGIIVISFLLLYLMPGDAVDAIAGMSGSASQETMDALRDTYGLNDSFIVQFFRYLGGVLTLNFGTSISYSAPVLDVIMERLPSTMILMLTAFVIALTVGIMVGWAMAVFAGKWPDRLLTSTSLLLYSAPNFWVGLMIIVIFSARLQWFPSGGAETIGAALTGWGWFLDRLKHLVLPSCALAAFFVAIYARLTRAAMLEVLRQDYIRTAAAKGLHPMLIQFRHGLRNALIPVTTVAGMHLGNMLGGAVVVETVFNWPGIGRLTMSAIAARDTQVLLGILLLTSVVVIIVNVIIDWLTTLLDPRIRS</sequence>
<dbReference type="HOGENOM" id="CLU_036879_1_0_5"/>
<feature type="transmembrane region" description="Helical" evidence="7">
    <location>
        <begin position="105"/>
        <end position="130"/>
    </location>
</feature>
<dbReference type="KEGG" id="kvl:KVU_1264"/>
<dbReference type="RefSeq" id="WP_013384567.1">
    <property type="nucleotide sequence ID" value="NC_017384.1"/>
</dbReference>
<evidence type="ECO:0000313" key="10">
    <source>
        <dbReference type="Proteomes" id="UP000000692"/>
    </source>
</evidence>
<dbReference type="InterPro" id="IPR035906">
    <property type="entry name" value="MetI-like_sf"/>
</dbReference>
<evidence type="ECO:0000256" key="2">
    <source>
        <dbReference type="ARBA" id="ARBA00022448"/>
    </source>
</evidence>
<dbReference type="EMBL" id="CP002018">
    <property type="protein sequence ID" value="AEM41103.1"/>
    <property type="molecule type" value="Genomic_DNA"/>
</dbReference>
<protein>
    <submittedName>
        <fullName evidence="9">ABC transporter, permease protein</fullName>
    </submittedName>
</protein>
<feature type="transmembrane region" description="Helical" evidence="7">
    <location>
        <begin position="142"/>
        <end position="160"/>
    </location>
</feature>
<dbReference type="Gene3D" id="1.10.3720.10">
    <property type="entry name" value="MetI-like"/>
    <property type="match status" value="1"/>
</dbReference>
<dbReference type="InterPro" id="IPR045621">
    <property type="entry name" value="BPD_transp_1_N"/>
</dbReference>
<dbReference type="PATRIC" id="fig|759362.5.peg.1300"/>
<evidence type="ECO:0000256" key="5">
    <source>
        <dbReference type="ARBA" id="ARBA00022989"/>
    </source>
</evidence>